<name>A0A4P7NS49_PYROR</name>
<dbReference type="EMBL" id="CP034209">
    <property type="protein sequence ID" value="QBZ65275.1"/>
    <property type="molecule type" value="Genomic_DNA"/>
</dbReference>
<dbReference type="Proteomes" id="UP000294847">
    <property type="component" value="Chromosome 6"/>
</dbReference>
<dbReference type="AlphaFoldDB" id="A0A4P7NS49"/>
<evidence type="ECO:0000313" key="1">
    <source>
        <dbReference type="EMBL" id="QBZ65275.1"/>
    </source>
</evidence>
<sequence>MHVSTRVSATLNASQLAAVVRGTIRNLGGRLERSILDVAGFNRMAAAAA</sequence>
<reference evidence="1 2" key="1">
    <citation type="journal article" date="2019" name="Mol. Biol. Evol.">
        <title>Blast fungal genomes show frequent chromosomal changes, gene gains and losses, and effector gene turnover.</title>
        <authorList>
            <person name="Gomez Luciano L.B."/>
            <person name="Jason Tsai I."/>
            <person name="Chuma I."/>
            <person name="Tosa Y."/>
            <person name="Chen Y.H."/>
            <person name="Li J.Y."/>
            <person name="Li M.Y."/>
            <person name="Jade Lu M.Y."/>
            <person name="Nakayashiki H."/>
            <person name="Li W.H."/>
        </authorList>
    </citation>
    <scope>NUCLEOTIDE SEQUENCE [LARGE SCALE GENOMIC DNA]</scope>
    <source>
        <strain evidence="1">MZ5-1-6</strain>
    </source>
</reference>
<accession>A0A4P7NS49</accession>
<gene>
    <name evidence="1" type="ORF">PoMZ_06982</name>
</gene>
<proteinExistence type="predicted"/>
<protein>
    <submittedName>
        <fullName evidence="1">Uncharacterized protein</fullName>
    </submittedName>
</protein>
<organism evidence="1 2">
    <name type="scientific">Pyricularia oryzae</name>
    <name type="common">Rice blast fungus</name>
    <name type="synonym">Magnaporthe oryzae</name>
    <dbReference type="NCBI Taxonomy" id="318829"/>
    <lineage>
        <taxon>Eukaryota</taxon>
        <taxon>Fungi</taxon>
        <taxon>Dikarya</taxon>
        <taxon>Ascomycota</taxon>
        <taxon>Pezizomycotina</taxon>
        <taxon>Sordariomycetes</taxon>
        <taxon>Sordariomycetidae</taxon>
        <taxon>Magnaporthales</taxon>
        <taxon>Pyriculariaceae</taxon>
        <taxon>Pyricularia</taxon>
    </lineage>
</organism>
<evidence type="ECO:0000313" key="2">
    <source>
        <dbReference type="Proteomes" id="UP000294847"/>
    </source>
</evidence>